<dbReference type="Proteomes" id="UP000077177">
    <property type="component" value="Chromosome"/>
</dbReference>
<evidence type="ECO:0000256" key="1">
    <source>
        <dbReference type="ARBA" id="ARBA00004127"/>
    </source>
</evidence>
<dbReference type="RefSeq" id="WP_066403344.1">
    <property type="nucleotide sequence ID" value="NZ_CP011390.1"/>
</dbReference>
<dbReference type="EMBL" id="CP011390">
    <property type="protein sequence ID" value="ANE50456.1"/>
    <property type="molecule type" value="Genomic_DNA"/>
</dbReference>
<gene>
    <name evidence="6" type="ORF">SY85_08075</name>
</gene>
<accession>A0A172TTZ2</accession>
<reference evidence="7" key="1">
    <citation type="submission" date="2015-01" db="EMBL/GenBank/DDBJ databases">
        <title>Flavisolibacter sp./LCS9/ whole genome sequencing.</title>
        <authorList>
            <person name="Kim M.K."/>
            <person name="Srinivasan S."/>
            <person name="Lee J.-J."/>
        </authorList>
    </citation>
    <scope>NUCLEOTIDE SEQUENCE [LARGE SCALE GENOMIC DNA]</scope>
    <source>
        <strain evidence="7">LCS9</strain>
    </source>
</reference>
<feature type="transmembrane region" description="Helical" evidence="5">
    <location>
        <begin position="200"/>
        <end position="217"/>
    </location>
</feature>
<feature type="transmembrane region" description="Helical" evidence="5">
    <location>
        <begin position="141"/>
        <end position="161"/>
    </location>
</feature>
<evidence type="ECO:0000313" key="6">
    <source>
        <dbReference type="EMBL" id="ANE50456.1"/>
    </source>
</evidence>
<evidence type="ECO:0000256" key="3">
    <source>
        <dbReference type="ARBA" id="ARBA00022989"/>
    </source>
</evidence>
<feature type="transmembrane region" description="Helical" evidence="5">
    <location>
        <begin position="20"/>
        <end position="37"/>
    </location>
</feature>
<dbReference type="InterPro" id="IPR008217">
    <property type="entry name" value="Ccc1_fam"/>
</dbReference>
<evidence type="ECO:0000313" key="7">
    <source>
        <dbReference type="Proteomes" id="UP000077177"/>
    </source>
</evidence>
<reference evidence="6 7" key="2">
    <citation type="journal article" date="2016" name="Int. J. Syst. Evol. Microbiol.">
        <title>Flavisolibacter tropicus sp. nov., isolated from tropical soil.</title>
        <authorList>
            <person name="Lee J.J."/>
            <person name="Kang M.S."/>
            <person name="Kim G.S."/>
            <person name="Lee C.S."/>
            <person name="Lim S."/>
            <person name="Lee J."/>
            <person name="Roh S.H."/>
            <person name="Kang H."/>
            <person name="Ha J.M."/>
            <person name="Bae S."/>
            <person name="Jung H.Y."/>
            <person name="Kim M.K."/>
        </authorList>
    </citation>
    <scope>NUCLEOTIDE SEQUENCE [LARGE SCALE GENOMIC DNA]</scope>
    <source>
        <strain evidence="6 7">LCS9</strain>
    </source>
</reference>
<dbReference type="GO" id="GO:0030026">
    <property type="term" value="P:intracellular manganese ion homeostasis"/>
    <property type="evidence" value="ECO:0007669"/>
    <property type="project" value="InterPro"/>
</dbReference>
<dbReference type="GO" id="GO:0012505">
    <property type="term" value="C:endomembrane system"/>
    <property type="evidence" value="ECO:0007669"/>
    <property type="project" value="UniProtKB-SubCell"/>
</dbReference>
<organism evidence="6 7">
    <name type="scientific">Flavisolibacter tropicus</name>
    <dbReference type="NCBI Taxonomy" id="1492898"/>
    <lineage>
        <taxon>Bacteria</taxon>
        <taxon>Pseudomonadati</taxon>
        <taxon>Bacteroidota</taxon>
        <taxon>Chitinophagia</taxon>
        <taxon>Chitinophagales</taxon>
        <taxon>Chitinophagaceae</taxon>
        <taxon>Flavisolibacter</taxon>
    </lineage>
</organism>
<feature type="transmembrane region" description="Helical" evidence="5">
    <location>
        <begin position="167"/>
        <end position="188"/>
    </location>
</feature>
<evidence type="ECO:0000256" key="2">
    <source>
        <dbReference type="ARBA" id="ARBA00022692"/>
    </source>
</evidence>
<sequence length="218" mass="24099">MEDFVKSPRLLNPMDRAEEILFGLIMALSFTCSISIANTHRAEIRQLLVGAIGCNLAWGFVDATMYLIGVLAQNSRNKIIFDSIQKTSDKEKARRCISHALPPVVASVLEKEDLEQIRSRLMKLPGVSGKVHLTFNDIKRAIALFILVFITTFPVVVPFVFMHNTMLALRVSNLVAIIMMFLCGWSVAKYAGFSKWKMSAAVTLIGILLVAITIALGG</sequence>
<dbReference type="AlphaFoldDB" id="A0A172TTZ2"/>
<keyword evidence="3 5" id="KW-1133">Transmembrane helix</keyword>
<dbReference type="Pfam" id="PF01988">
    <property type="entry name" value="VIT1"/>
    <property type="match status" value="1"/>
</dbReference>
<name>A0A172TTZ2_9BACT</name>
<proteinExistence type="predicted"/>
<keyword evidence="4 5" id="KW-0472">Membrane</keyword>
<evidence type="ECO:0008006" key="8">
    <source>
        <dbReference type="Google" id="ProtNLM"/>
    </source>
</evidence>
<dbReference type="OrthoDB" id="978987at2"/>
<keyword evidence="7" id="KW-1185">Reference proteome</keyword>
<evidence type="ECO:0000256" key="5">
    <source>
        <dbReference type="SAM" id="Phobius"/>
    </source>
</evidence>
<evidence type="ECO:0000256" key="4">
    <source>
        <dbReference type="ARBA" id="ARBA00023136"/>
    </source>
</evidence>
<keyword evidence="2 5" id="KW-0812">Transmembrane</keyword>
<protein>
    <recommendedName>
        <fullName evidence="8">VIT family protein</fullName>
    </recommendedName>
</protein>
<dbReference type="KEGG" id="fla:SY85_08075"/>
<dbReference type="GO" id="GO:0005384">
    <property type="term" value="F:manganese ion transmembrane transporter activity"/>
    <property type="evidence" value="ECO:0007669"/>
    <property type="project" value="InterPro"/>
</dbReference>
<comment type="subcellular location">
    <subcellularLocation>
        <location evidence="1">Endomembrane system</location>
        <topology evidence="1">Multi-pass membrane protein</topology>
    </subcellularLocation>
</comment>